<protein>
    <recommendedName>
        <fullName evidence="3">Jacalin-type lectin domain-containing protein</fullName>
    </recommendedName>
</protein>
<dbReference type="InterPro" id="IPR052321">
    <property type="entry name" value="PolyBind_ProtTraffic"/>
</dbReference>
<evidence type="ECO:0000256" key="2">
    <source>
        <dbReference type="ARBA" id="ARBA00022734"/>
    </source>
</evidence>
<feature type="domain" description="Jacalin-type lectin" evidence="3">
    <location>
        <begin position="321"/>
        <end position="456"/>
    </location>
</feature>
<dbReference type="GO" id="GO:0030246">
    <property type="term" value="F:carbohydrate binding"/>
    <property type="evidence" value="ECO:0007669"/>
    <property type="project" value="UniProtKB-KW"/>
</dbReference>
<accession>A0A078B7A2</accession>
<keyword evidence="1" id="KW-0732">Signal</keyword>
<dbReference type="PANTHER" id="PTHR33589:SF3">
    <property type="entry name" value="ZYMOGEN GRANULE MEMBRANE PROTEIN 16-LIKE"/>
    <property type="match status" value="1"/>
</dbReference>
<dbReference type="InterPro" id="IPR036404">
    <property type="entry name" value="Jacalin-like_lectin_dom_sf"/>
</dbReference>
<dbReference type="Pfam" id="PF01419">
    <property type="entry name" value="Jacalin"/>
    <property type="match status" value="1"/>
</dbReference>
<dbReference type="EMBL" id="CCKQ01018334">
    <property type="protein sequence ID" value="CDW90289.1"/>
    <property type="molecule type" value="Genomic_DNA"/>
</dbReference>
<dbReference type="PANTHER" id="PTHR33589">
    <property type="entry name" value="OS11G0524900 PROTEIN"/>
    <property type="match status" value="1"/>
</dbReference>
<gene>
    <name evidence="4" type="primary">Contig10916.g11666</name>
    <name evidence="4" type="ORF">STYLEM_19431</name>
</gene>
<dbReference type="InParanoid" id="A0A078B7A2"/>
<organism evidence="4 5">
    <name type="scientific">Stylonychia lemnae</name>
    <name type="common">Ciliate</name>
    <dbReference type="NCBI Taxonomy" id="5949"/>
    <lineage>
        <taxon>Eukaryota</taxon>
        <taxon>Sar</taxon>
        <taxon>Alveolata</taxon>
        <taxon>Ciliophora</taxon>
        <taxon>Intramacronucleata</taxon>
        <taxon>Spirotrichea</taxon>
        <taxon>Stichotrichia</taxon>
        <taxon>Sporadotrichida</taxon>
        <taxon>Oxytrichidae</taxon>
        <taxon>Stylonychinae</taxon>
        <taxon>Stylonychia</taxon>
    </lineage>
</organism>
<dbReference type="Proteomes" id="UP000039865">
    <property type="component" value="Unassembled WGS sequence"/>
</dbReference>
<sequence>MLKFAAQKEDQLLDKPYQEAPRKLKLTKGFIGLIATLSVIALVSYNQTTDSQQNFMSLENTTVALHDDSQDISLDTIINKILKQNNTDVIQVVYDTLLDPQNLFTEVFWNNSQIRLQKAIQVQPNSDILTYLQEDKTILGEKIDAYLKAKTLATLVKALDFCNLIMRFDVSRSHDTSGAHFSIFGTIYLVLLRERAYNHKDIQIDDLQSAIDTYSQKAMEIFRALSDETGKKISLQVVKERGNPTYTFVNGNKRTRIGSESEDLMTQSRANVQYDNLVKEATQELNTELDALILPSTKWQFFNYEKYSFPYDPTTPKQAALSYSTNFGNSSGLNSFNDEALYLQYGDITSIKVYASTIVEGLQFTYGSVTGPLHGGSGGTSNEITLAQGEQIVRVQIRGAAAINGIAFVTNTGNRYQYGPDGSYFEPSVPNGGYLAGIKGIEGNNSIDQISVIWVTYT</sequence>
<dbReference type="InterPro" id="IPR001229">
    <property type="entry name" value="Jacalin-like_lectin_dom"/>
</dbReference>
<dbReference type="SMART" id="SM00915">
    <property type="entry name" value="Jacalin"/>
    <property type="match status" value="1"/>
</dbReference>
<dbReference type="AlphaFoldDB" id="A0A078B7A2"/>
<dbReference type="OrthoDB" id="74460at2759"/>
<evidence type="ECO:0000313" key="5">
    <source>
        <dbReference type="Proteomes" id="UP000039865"/>
    </source>
</evidence>
<evidence type="ECO:0000256" key="1">
    <source>
        <dbReference type="ARBA" id="ARBA00022729"/>
    </source>
</evidence>
<keyword evidence="5" id="KW-1185">Reference proteome</keyword>
<reference evidence="4 5" key="1">
    <citation type="submission" date="2014-06" db="EMBL/GenBank/DDBJ databases">
        <authorList>
            <person name="Swart Estienne"/>
        </authorList>
    </citation>
    <scope>NUCLEOTIDE SEQUENCE [LARGE SCALE GENOMIC DNA]</scope>
    <source>
        <strain evidence="4 5">130c</strain>
    </source>
</reference>
<dbReference type="Gene3D" id="2.100.10.30">
    <property type="entry name" value="Jacalin-like lectin domain"/>
    <property type="match status" value="1"/>
</dbReference>
<dbReference type="PROSITE" id="PS51752">
    <property type="entry name" value="JACALIN_LECTIN"/>
    <property type="match status" value="1"/>
</dbReference>
<dbReference type="SUPFAM" id="SSF51101">
    <property type="entry name" value="Mannose-binding lectins"/>
    <property type="match status" value="1"/>
</dbReference>
<proteinExistence type="predicted"/>
<keyword evidence="2" id="KW-0430">Lectin</keyword>
<evidence type="ECO:0000313" key="4">
    <source>
        <dbReference type="EMBL" id="CDW90289.1"/>
    </source>
</evidence>
<name>A0A078B7A2_STYLE</name>
<evidence type="ECO:0000259" key="3">
    <source>
        <dbReference type="PROSITE" id="PS51752"/>
    </source>
</evidence>